<feature type="domain" description="Glycosyl hydrolase family 30 TIM-barrel" evidence="1">
    <location>
        <begin position="2"/>
        <end position="54"/>
    </location>
</feature>
<accession>A0A812SX19</accession>
<feature type="non-terminal residue" evidence="2">
    <location>
        <position position="55"/>
    </location>
</feature>
<keyword evidence="3" id="KW-1185">Reference proteome</keyword>
<protein>
    <recommendedName>
        <fullName evidence="1">Glycosyl hydrolase family 30 TIM-barrel domain-containing protein</fullName>
    </recommendedName>
</protein>
<dbReference type="Gene3D" id="3.20.20.80">
    <property type="entry name" value="Glycosidases"/>
    <property type="match status" value="1"/>
</dbReference>
<organism evidence="2 3">
    <name type="scientific">Symbiodinium pilosum</name>
    <name type="common">Dinoflagellate</name>
    <dbReference type="NCBI Taxonomy" id="2952"/>
    <lineage>
        <taxon>Eukaryota</taxon>
        <taxon>Sar</taxon>
        <taxon>Alveolata</taxon>
        <taxon>Dinophyceae</taxon>
        <taxon>Suessiales</taxon>
        <taxon>Symbiodiniaceae</taxon>
        <taxon>Symbiodinium</taxon>
    </lineage>
</organism>
<evidence type="ECO:0000313" key="2">
    <source>
        <dbReference type="EMBL" id="CAE7495050.1"/>
    </source>
</evidence>
<feature type="non-terminal residue" evidence="2">
    <location>
        <position position="1"/>
    </location>
</feature>
<evidence type="ECO:0000313" key="3">
    <source>
        <dbReference type="Proteomes" id="UP000649617"/>
    </source>
</evidence>
<dbReference type="InterPro" id="IPR033453">
    <property type="entry name" value="Glyco_hydro_30_TIM-barrel"/>
</dbReference>
<dbReference type="Proteomes" id="UP000649617">
    <property type="component" value="Unassembled WGS sequence"/>
</dbReference>
<comment type="caution">
    <text evidence="2">The sequence shown here is derived from an EMBL/GenBank/DDBJ whole genome shotgun (WGS) entry which is preliminary data.</text>
</comment>
<proteinExistence type="predicted"/>
<dbReference type="AlphaFoldDB" id="A0A812SX19"/>
<gene>
    <name evidence="2" type="ORF">SPIL2461_LOCUS12773</name>
</gene>
<dbReference type="Pfam" id="PF02055">
    <property type="entry name" value="Glyco_hydro_30"/>
    <property type="match status" value="1"/>
</dbReference>
<dbReference type="OrthoDB" id="408749at2759"/>
<dbReference type="EMBL" id="CAJNIZ010026780">
    <property type="protein sequence ID" value="CAE7495050.1"/>
    <property type="molecule type" value="Genomic_DNA"/>
</dbReference>
<sequence length="55" mass="5835">VGLGYKLGRVHIGSCDFSLGNWTCGDLADGDAELKGFSLDHYKTSILPAIHDAAK</sequence>
<evidence type="ECO:0000259" key="1">
    <source>
        <dbReference type="Pfam" id="PF02055"/>
    </source>
</evidence>
<reference evidence="2" key="1">
    <citation type="submission" date="2021-02" db="EMBL/GenBank/DDBJ databases">
        <authorList>
            <person name="Dougan E. K."/>
            <person name="Rhodes N."/>
            <person name="Thang M."/>
            <person name="Chan C."/>
        </authorList>
    </citation>
    <scope>NUCLEOTIDE SEQUENCE</scope>
</reference>
<name>A0A812SX19_SYMPI</name>